<reference evidence="1 2" key="1">
    <citation type="submission" date="2022-05" db="EMBL/GenBank/DDBJ databases">
        <title>Genome Sequencing of Bee-Associated Microbes.</title>
        <authorList>
            <person name="Dunlap C."/>
        </authorList>
    </citation>
    <scope>NUCLEOTIDE SEQUENCE [LARGE SCALE GENOMIC DNA]</scope>
    <source>
        <strain evidence="1 2">NRRL NRS-1438</strain>
    </source>
</reference>
<gene>
    <name evidence="1" type="ORF">M5X09_27670</name>
</gene>
<comment type="caution">
    <text evidence="1">The sequence shown here is derived from an EMBL/GenBank/DDBJ whole genome shotgun (WGS) entry which is preliminary data.</text>
</comment>
<proteinExistence type="predicted"/>
<dbReference type="Proteomes" id="UP001207626">
    <property type="component" value="Unassembled WGS sequence"/>
</dbReference>
<dbReference type="RefSeq" id="WP_087434190.1">
    <property type="nucleotide sequence ID" value="NZ_JAMDLW010000065.1"/>
</dbReference>
<name>A0ABT4E4E8_9BACL</name>
<accession>A0ABT4E4E8</accession>
<evidence type="ECO:0000313" key="1">
    <source>
        <dbReference type="EMBL" id="MCY9523383.1"/>
    </source>
</evidence>
<dbReference type="Gene3D" id="2.180.10.10">
    <property type="entry name" value="RHS repeat-associated core"/>
    <property type="match status" value="1"/>
</dbReference>
<dbReference type="EMBL" id="JAMDLW010000065">
    <property type="protein sequence ID" value="MCY9523383.1"/>
    <property type="molecule type" value="Genomic_DNA"/>
</dbReference>
<evidence type="ECO:0000313" key="2">
    <source>
        <dbReference type="Proteomes" id="UP001207626"/>
    </source>
</evidence>
<keyword evidence="2" id="KW-1185">Reference proteome</keyword>
<sequence length="71" mass="8156">MDGRGDSYYYLNNQHGDVAHITNRLGGIVNSHEYDAFGRTLSAPEGIPNRFRYAGEQYDHTTEQYYLRAVL</sequence>
<organism evidence="1 2">
    <name type="scientific">Paenibacillus apiarius</name>
    <dbReference type="NCBI Taxonomy" id="46240"/>
    <lineage>
        <taxon>Bacteria</taxon>
        <taxon>Bacillati</taxon>
        <taxon>Bacillota</taxon>
        <taxon>Bacilli</taxon>
        <taxon>Bacillales</taxon>
        <taxon>Paenibacillaceae</taxon>
        <taxon>Paenibacillus</taxon>
    </lineage>
</organism>
<protein>
    <submittedName>
        <fullName evidence="1">Uncharacterized protein</fullName>
    </submittedName>
</protein>